<dbReference type="Proteomes" id="UP000654471">
    <property type="component" value="Unassembled WGS sequence"/>
</dbReference>
<accession>A0ABQ2VBI0</accession>
<dbReference type="SMART" id="SM00421">
    <property type="entry name" value="HTH_LUXR"/>
    <property type="match status" value="1"/>
</dbReference>
<keyword evidence="2" id="KW-0238">DNA-binding</keyword>
<evidence type="ECO:0000256" key="1">
    <source>
        <dbReference type="ARBA" id="ARBA00023015"/>
    </source>
</evidence>
<dbReference type="EMBL" id="BMRP01000019">
    <property type="protein sequence ID" value="GGU78622.1"/>
    <property type="molecule type" value="Genomic_DNA"/>
</dbReference>
<name>A0ABQ2VBI0_9ACTN</name>
<dbReference type="PROSITE" id="PS50043">
    <property type="entry name" value="HTH_LUXR_2"/>
    <property type="match status" value="1"/>
</dbReference>
<comment type="caution">
    <text evidence="5">The sequence shown here is derived from an EMBL/GenBank/DDBJ whole genome shotgun (WGS) entry which is preliminary data.</text>
</comment>
<evidence type="ECO:0000256" key="2">
    <source>
        <dbReference type="ARBA" id="ARBA00023125"/>
    </source>
</evidence>
<dbReference type="PROSITE" id="PS00622">
    <property type="entry name" value="HTH_LUXR_1"/>
    <property type="match status" value="1"/>
</dbReference>
<proteinExistence type="predicted"/>
<dbReference type="InterPro" id="IPR036388">
    <property type="entry name" value="WH-like_DNA-bd_sf"/>
</dbReference>
<evidence type="ECO:0000313" key="5">
    <source>
        <dbReference type="EMBL" id="GGU78622.1"/>
    </source>
</evidence>
<dbReference type="PANTHER" id="PTHR44688">
    <property type="entry name" value="DNA-BINDING TRANSCRIPTIONAL ACTIVATOR DEVR_DOSR"/>
    <property type="match status" value="1"/>
</dbReference>
<dbReference type="InterPro" id="IPR000792">
    <property type="entry name" value="Tscrpt_reg_LuxR_C"/>
</dbReference>
<sequence>MSAAAEVGLRRILSVVDLLIDAVDEESLVPALLPLLLGALPGDSLIWSPRPDPLHPLRTLPDDLLSQDVLDAFDRQWWTDSFVRHTRLGSGTPMLRSTLQTRAEFHALPAYADVYRPFDAERQLAMSFPAGYAAGVPRRVCVVVSRGGHGSDFSAADVTAAGLLRTRLSRVLNRLAPPSPAPAPDLVTRRESAVLGLLAHGLTNQQIAHRLAISPRTVDKHLEHAYAKLRVGGRVAAANAWLMRGTDPVRGLDAVWGTEAAAPGSRPPS</sequence>
<evidence type="ECO:0000259" key="4">
    <source>
        <dbReference type="PROSITE" id="PS50043"/>
    </source>
</evidence>
<reference evidence="6" key="1">
    <citation type="journal article" date="2019" name="Int. J. Syst. Evol. Microbiol.">
        <title>The Global Catalogue of Microorganisms (GCM) 10K type strain sequencing project: providing services to taxonomists for standard genome sequencing and annotation.</title>
        <authorList>
            <consortium name="The Broad Institute Genomics Platform"/>
            <consortium name="The Broad Institute Genome Sequencing Center for Infectious Disease"/>
            <person name="Wu L."/>
            <person name="Ma J."/>
        </authorList>
    </citation>
    <scope>NUCLEOTIDE SEQUENCE [LARGE SCALE GENOMIC DNA]</scope>
    <source>
        <strain evidence="6">JCM 3399</strain>
    </source>
</reference>
<dbReference type="RefSeq" id="WP_189303568.1">
    <property type="nucleotide sequence ID" value="NZ_BMRP01000019.1"/>
</dbReference>
<dbReference type="InterPro" id="IPR016032">
    <property type="entry name" value="Sig_transdc_resp-reg_C-effctor"/>
</dbReference>
<gene>
    <name evidence="5" type="ORF">GCM10010211_50630</name>
</gene>
<dbReference type="PANTHER" id="PTHR44688:SF16">
    <property type="entry name" value="DNA-BINDING TRANSCRIPTIONAL ACTIVATOR DEVR_DOSR"/>
    <property type="match status" value="1"/>
</dbReference>
<organism evidence="5 6">
    <name type="scientific">Streptomyces albospinus</name>
    <dbReference type="NCBI Taxonomy" id="285515"/>
    <lineage>
        <taxon>Bacteria</taxon>
        <taxon>Bacillati</taxon>
        <taxon>Actinomycetota</taxon>
        <taxon>Actinomycetes</taxon>
        <taxon>Kitasatosporales</taxon>
        <taxon>Streptomycetaceae</taxon>
        <taxon>Streptomyces</taxon>
    </lineage>
</organism>
<protein>
    <recommendedName>
        <fullName evidence="4">HTH luxR-type domain-containing protein</fullName>
    </recommendedName>
</protein>
<keyword evidence="1" id="KW-0805">Transcription regulation</keyword>
<dbReference type="PRINTS" id="PR00038">
    <property type="entry name" value="HTHLUXR"/>
</dbReference>
<feature type="domain" description="HTH luxR-type" evidence="4">
    <location>
        <begin position="180"/>
        <end position="245"/>
    </location>
</feature>
<keyword evidence="6" id="KW-1185">Reference proteome</keyword>
<dbReference type="Gene3D" id="1.10.10.10">
    <property type="entry name" value="Winged helix-like DNA-binding domain superfamily/Winged helix DNA-binding domain"/>
    <property type="match status" value="1"/>
</dbReference>
<evidence type="ECO:0000256" key="3">
    <source>
        <dbReference type="ARBA" id="ARBA00023163"/>
    </source>
</evidence>
<dbReference type="SUPFAM" id="SSF46894">
    <property type="entry name" value="C-terminal effector domain of the bipartite response regulators"/>
    <property type="match status" value="1"/>
</dbReference>
<evidence type="ECO:0000313" key="6">
    <source>
        <dbReference type="Proteomes" id="UP000654471"/>
    </source>
</evidence>
<dbReference type="Pfam" id="PF00196">
    <property type="entry name" value="GerE"/>
    <property type="match status" value="1"/>
</dbReference>
<keyword evidence="3" id="KW-0804">Transcription</keyword>
<dbReference type="CDD" id="cd06170">
    <property type="entry name" value="LuxR_C_like"/>
    <property type="match status" value="1"/>
</dbReference>